<dbReference type="BioCyc" id="CSTA292563:G1353-2159-MONOMER"/>
<keyword evidence="5 8" id="KW-0418">Kinase</keyword>
<evidence type="ECO:0000313" key="9">
    <source>
        <dbReference type="Proteomes" id="UP000010483"/>
    </source>
</evidence>
<dbReference type="SUPFAM" id="SSF47384">
    <property type="entry name" value="Homodimeric domain of signal transducing histidine kinase"/>
    <property type="match status" value="1"/>
</dbReference>
<dbReference type="HOGENOM" id="CLU_617806_0_0_3"/>
<dbReference type="PANTHER" id="PTHR43711">
    <property type="entry name" value="TWO-COMPONENT HISTIDINE KINASE"/>
    <property type="match status" value="1"/>
</dbReference>
<keyword evidence="3" id="KW-0597">Phosphoprotein</keyword>
<dbReference type="InterPro" id="IPR003594">
    <property type="entry name" value="HATPase_dom"/>
</dbReference>
<comment type="catalytic activity">
    <reaction evidence="1">
        <text>ATP + protein L-histidine = ADP + protein N-phospho-L-histidine.</text>
        <dbReference type="EC" id="2.7.13.3"/>
    </reaction>
</comment>
<evidence type="ECO:0000256" key="5">
    <source>
        <dbReference type="ARBA" id="ARBA00022777"/>
    </source>
</evidence>
<dbReference type="Gene3D" id="3.30.450.40">
    <property type="match status" value="1"/>
</dbReference>
<dbReference type="Pfam" id="PF00512">
    <property type="entry name" value="HisKA"/>
    <property type="match status" value="1"/>
</dbReference>
<reference evidence="9" key="1">
    <citation type="journal article" date="2013" name="Proc. Natl. Acad. Sci. U.S.A.">
        <title>Improving the coverage of the cyanobacterial phylum using diversity-driven genome sequencing.</title>
        <authorList>
            <person name="Shih P.M."/>
            <person name="Wu D."/>
            <person name="Latifi A."/>
            <person name="Axen S.D."/>
            <person name="Fewer D.P."/>
            <person name="Talla E."/>
            <person name="Calteau A."/>
            <person name="Cai F."/>
            <person name="Tandeau de Marsac N."/>
            <person name="Rippka R."/>
            <person name="Herdman M."/>
            <person name="Sivonen K."/>
            <person name="Coursin T."/>
            <person name="Laurent T."/>
            <person name="Goodwin L."/>
            <person name="Nolan M."/>
            <person name="Davenport K.W."/>
            <person name="Han C.S."/>
            <person name="Rubin E.M."/>
            <person name="Eisen J.A."/>
            <person name="Woyke T."/>
            <person name="Gugger M."/>
            <person name="Kerfeld C.A."/>
        </authorList>
    </citation>
    <scope>NUCLEOTIDE SEQUENCE [LARGE SCALE GENOMIC DNA]</scope>
    <source>
        <strain evidence="9">ATCC 29140 / PCC 7202</strain>
    </source>
</reference>
<dbReference type="SMART" id="SM00387">
    <property type="entry name" value="HATPase_c"/>
    <property type="match status" value="1"/>
</dbReference>
<dbReference type="SUPFAM" id="SSF55874">
    <property type="entry name" value="ATPase domain of HSP90 chaperone/DNA topoisomerase II/histidine kinase"/>
    <property type="match status" value="1"/>
</dbReference>
<evidence type="ECO:0000256" key="3">
    <source>
        <dbReference type="ARBA" id="ARBA00022553"/>
    </source>
</evidence>
<evidence type="ECO:0000256" key="2">
    <source>
        <dbReference type="ARBA" id="ARBA00012438"/>
    </source>
</evidence>
<evidence type="ECO:0000313" key="8">
    <source>
        <dbReference type="EMBL" id="AFZ48104.1"/>
    </source>
</evidence>
<name>K9YMK1_CYASC</name>
<dbReference type="CDD" id="cd00082">
    <property type="entry name" value="HisKA"/>
    <property type="match status" value="1"/>
</dbReference>
<keyword evidence="6" id="KW-0902">Two-component regulatory system</keyword>
<dbReference type="Gene3D" id="3.30.565.10">
    <property type="entry name" value="Histidine kinase-like ATPase, C-terminal domain"/>
    <property type="match status" value="1"/>
</dbReference>
<proteinExistence type="predicted"/>
<dbReference type="SUPFAM" id="SSF55781">
    <property type="entry name" value="GAF domain-like"/>
    <property type="match status" value="1"/>
</dbReference>
<feature type="domain" description="Histidine kinase" evidence="7">
    <location>
        <begin position="220"/>
        <end position="439"/>
    </location>
</feature>
<dbReference type="eggNOG" id="COG2205">
    <property type="taxonomic scope" value="Bacteria"/>
</dbReference>
<dbReference type="EMBL" id="CP003940">
    <property type="protein sequence ID" value="AFZ48104.1"/>
    <property type="molecule type" value="Genomic_DNA"/>
</dbReference>
<dbReference type="EC" id="2.7.13.3" evidence="2"/>
<organism evidence="8 9">
    <name type="scientific">Cyanobacterium stanieri (strain ATCC 29140 / PCC 7202)</name>
    <dbReference type="NCBI Taxonomy" id="292563"/>
    <lineage>
        <taxon>Bacteria</taxon>
        <taxon>Bacillati</taxon>
        <taxon>Cyanobacteriota</taxon>
        <taxon>Cyanophyceae</taxon>
        <taxon>Oscillatoriophycideae</taxon>
        <taxon>Chroococcales</taxon>
        <taxon>Geminocystaceae</taxon>
        <taxon>Cyanobacterium</taxon>
    </lineage>
</organism>
<dbReference type="InterPro" id="IPR036097">
    <property type="entry name" value="HisK_dim/P_sf"/>
</dbReference>
<dbReference type="KEGG" id="csn:Cyast_2154"/>
<dbReference type="InterPro" id="IPR036890">
    <property type="entry name" value="HATPase_C_sf"/>
</dbReference>
<sequence length="443" mass="51122">MDAIFDQDLIKTAEVLQLDRLSIVRFKYHQIIKFHYDNQQIPSATIEKVFDCHKNNHYNPDYEGKYTQLSHSPLISHAWGMAPDLLKLSSQAKINLLHRGEDWSEIFDLHQLHSLLFIPLYLKKQKSKYQPGILGYLILQNYTPKKWSCSEIEAFKWIGKQVSTEIINQQTVSKIQSLVDERTSQLKLSLDVQAKLSNKLRFHLEELRQSNKVKDEFIASMSDALKTPLSNLKTGIKMLKIRNEEESLELYINILEQECEKEINLVDNLLAIQKLRSKEMKTSPQKIYLPSFLQDIQDHFKDDLSDNDIELSINSQLDFLLTDLNSVDLILKELIFNGIKFSSPNTTIYLIIEREQDHFILEVSNMGAEISPDEQNNIFHPFYQGSKIENVTNSGTGLGLALVKSLVENLNGTIEVSSILSPNSEDYINTFTITFPQELHEVY</sequence>
<dbReference type="STRING" id="292563.Cyast_2154"/>
<dbReference type="InterPro" id="IPR029016">
    <property type="entry name" value="GAF-like_dom_sf"/>
</dbReference>
<dbReference type="eggNOG" id="COG2203">
    <property type="taxonomic scope" value="Bacteria"/>
</dbReference>
<dbReference type="PRINTS" id="PR00344">
    <property type="entry name" value="BCTRLSENSOR"/>
</dbReference>
<gene>
    <name evidence="8" type="ordered locus">Cyast_2154</name>
</gene>
<dbReference type="InterPro" id="IPR050736">
    <property type="entry name" value="Sensor_HK_Regulatory"/>
</dbReference>
<dbReference type="SMART" id="SM00388">
    <property type="entry name" value="HisKA"/>
    <property type="match status" value="1"/>
</dbReference>
<dbReference type="InterPro" id="IPR005467">
    <property type="entry name" value="His_kinase_dom"/>
</dbReference>
<dbReference type="AlphaFoldDB" id="K9YMK1"/>
<dbReference type="PROSITE" id="PS50109">
    <property type="entry name" value="HIS_KIN"/>
    <property type="match status" value="1"/>
</dbReference>
<dbReference type="InterPro" id="IPR003661">
    <property type="entry name" value="HisK_dim/P_dom"/>
</dbReference>
<evidence type="ECO:0000256" key="1">
    <source>
        <dbReference type="ARBA" id="ARBA00000085"/>
    </source>
</evidence>
<accession>K9YMK1</accession>
<dbReference type="Proteomes" id="UP000010483">
    <property type="component" value="Chromosome"/>
</dbReference>
<dbReference type="InterPro" id="IPR004358">
    <property type="entry name" value="Sig_transdc_His_kin-like_C"/>
</dbReference>
<evidence type="ECO:0000256" key="6">
    <source>
        <dbReference type="ARBA" id="ARBA00023012"/>
    </source>
</evidence>
<evidence type="ECO:0000256" key="4">
    <source>
        <dbReference type="ARBA" id="ARBA00022679"/>
    </source>
</evidence>
<keyword evidence="9" id="KW-1185">Reference proteome</keyword>
<dbReference type="PANTHER" id="PTHR43711:SF26">
    <property type="entry name" value="SENSOR HISTIDINE KINASE RCSC"/>
    <property type="match status" value="1"/>
</dbReference>
<keyword evidence="4" id="KW-0808">Transferase</keyword>
<evidence type="ECO:0000259" key="7">
    <source>
        <dbReference type="PROSITE" id="PS50109"/>
    </source>
</evidence>
<dbReference type="Pfam" id="PF02518">
    <property type="entry name" value="HATPase_c"/>
    <property type="match status" value="1"/>
</dbReference>
<dbReference type="Gene3D" id="1.10.287.130">
    <property type="match status" value="1"/>
</dbReference>
<protein>
    <recommendedName>
        <fullName evidence="2">histidine kinase</fullName>
        <ecNumber evidence="2">2.7.13.3</ecNumber>
    </recommendedName>
</protein>
<dbReference type="GO" id="GO:0000155">
    <property type="term" value="F:phosphorelay sensor kinase activity"/>
    <property type="evidence" value="ECO:0007669"/>
    <property type="project" value="InterPro"/>
</dbReference>